<keyword evidence="2 6" id="KW-0812">Transmembrane</keyword>
<keyword evidence="3 6" id="KW-1133">Transmembrane helix</keyword>
<reference evidence="8 9" key="1">
    <citation type="submission" date="2024-02" db="EMBL/GenBank/DDBJ databases">
        <title>First draft genome assembly of two strains of Seiridium cardinale.</title>
        <authorList>
            <person name="Emiliani G."/>
            <person name="Scali E."/>
        </authorList>
    </citation>
    <scope>NUCLEOTIDE SEQUENCE [LARGE SCALE GENOMIC DNA]</scope>
    <source>
        <strain evidence="8 9">BM-138-000479</strain>
    </source>
</reference>
<dbReference type="SUPFAM" id="SSF103473">
    <property type="entry name" value="MFS general substrate transporter"/>
    <property type="match status" value="1"/>
</dbReference>
<dbReference type="PANTHER" id="PTHR23502">
    <property type="entry name" value="MAJOR FACILITATOR SUPERFAMILY"/>
    <property type="match status" value="1"/>
</dbReference>
<feature type="transmembrane region" description="Helical" evidence="6">
    <location>
        <begin position="436"/>
        <end position="453"/>
    </location>
</feature>
<dbReference type="InterPro" id="IPR011701">
    <property type="entry name" value="MFS"/>
</dbReference>
<dbReference type="Pfam" id="PF07690">
    <property type="entry name" value="MFS_1"/>
    <property type="match status" value="1"/>
</dbReference>
<organism evidence="8 9">
    <name type="scientific">Seiridium cardinale</name>
    <dbReference type="NCBI Taxonomy" id="138064"/>
    <lineage>
        <taxon>Eukaryota</taxon>
        <taxon>Fungi</taxon>
        <taxon>Dikarya</taxon>
        <taxon>Ascomycota</taxon>
        <taxon>Pezizomycotina</taxon>
        <taxon>Sordariomycetes</taxon>
        <taxon>Xylariomycetidae</taxon>
        <taxon>Amphisphaeriales</taxon>
        <taxon>Sporocadaceae</taxon>
        <taxon>Seiridium</taxon>
    </lineage>
</organism>
<feature type="transmembrane region" description="Helical" evidence="6">
    <location>
        <begin position="571"/>
        <end position="595"/>
    </location>
</feature>
<evidence type="ECO:0000256" key="3">
    <source>
        <dbReference type="ARBA" id="ARBA00022989"/>
    </source>
</evidence>
<feature type="transmembrane region" description="Helical" evidence="6">
    <location>
        <begin position="531"/>
        <end position="550"/>
    </location>
</feature>
<feature type="transmembrane region" description="Helical" evidence="6">
    <location>
        <begin position="121"/>
        <end position="142"/>
    </location>
</feature>
<feature type="transmembrane region" description="Helical" evidence="6">
    <location>
        <begin position="154"/>
        <end position="172"/>
    </location>
</feature>
<feature type="region of interest" description="Disordered" evidence="5">
    <location>
        <begin position="44"/>
        <end position="85"/>
    </location>
</feature>
<feature type="transmembrane region" description="Helical" evidence="6">
    <location>
        <begin position="246"/>
        <end position="267"/>
    </location>
</feature>
<evidence type="ECO:0000256" key="4">
    <source>
        <dbReference type="ARBA" id="ARBA00023136"/>
    </source>
</evidence>
<proteinExistence type="predicted"/>
<dbReference type="Proteomes" id="UP001465668">
    <property type="component" value="Unassembled WGS sequence"/>
</dbReference>
<keyword evidence="4 6" id="KW-0472">Membrane</keyword>
<gene>
    <name evidence="8" type="ORF">SCAR479_11922</name>
</gene>
<protein>
    <submittedName>
        <fullName evidence="8">Major facilitator superfamily (MFS) profile domain-containing protein</fullName>
    </submittedName>
</protein>
<dbReference type="PROSITE" id="PS50850">
    <property type="entry name" value="MFS"/>
    <property type="match status" value="1"/>
</dbReference>
<evidence type="ECO:0000256" key="5">
    <source>
        <dbReference type="SAM" id="MobiDB-lite"/>
    </source>
</evidence>
<keyword evidence="9" id="KW-1185">Reference proteome</keyword>
<comment type="subcellular location">
    <subcellularLocation>
        <location evidence="1">Membrane</location>
        <topology evidence="1">Multi-pass membrane protein</topology>
    </subcellularLocation>
</comment>
<dbReference type="Gene3D" id="1.20.1250.20">
    <property type="entry name" value="MFS general substrate transporter like domains"/>
    <property type="match status" value="1"/>
</dbReference>
<feature type="transmembrane region" description="Helical" evidence="6">
    <location>
        <begin position="192"/>
        <end position="218"/>
    </location>
</feature>
<evidence type="ECO:0000259" key="7">
    <source>
        <dbReference type="PROSITE" id="PS50850"/>
    </source>
</evidence>
<dbReference type="CDD" id="cd17323">
    <property type="entry name" value="MFS_Tpo1_MDR_like"/>
    <property type="match status" value="1"/>
</dbReference>
<name>A0ABR2XCC6_9PEZI</name>
<dbReference type="EMBL" id="JARVKM010000075">
    <property type="protein sequence ID" value="KAK9771443.1"/>
    <property type="molecule type" value="Genomic_DNA"/>
</dbReference>
<comment type="caution">
    <text evidence="8">The sequence shown here is derived from an EMBL/GenBank/DDBJ whole genome shotgun (WGS) entry which is preliminary data.</text>
</comment>
<feature type="compositionally biased region" description="Polar residues" evidence="5">
    <location>
        <begin position="45"/>
        <end position="58"/>
    </location>
</feature>
<dbReference type="PANTHER" id="PTHR23502:SF23">
    <property type="entry name" value="FLUCONAZOLE RESISTANCE PROTEIN 1"/>
    <property type="match status" value="1"/>
</dbReference>
<dbReference type="InterPro" id="IPR020846">
    <property type="entry name" value="MFS_dom"/>
</dbReference>
<feature type="transmembrane region" description="Helical" evidence="6">
    <location>
        <begin position="356"/>
        <end position="375"/>
    </location>
</feature>
<feature type="transmembrane region" description="Helical" evidence="6">
    <location>
        <begin position="459"/>
        <end position="483"/>
    </location>
</feature>
<evidence type="ECO:0000313" key="9">
    <source>
        <dbReference type="Proteomes" id="UP001465668"/>
    </source>
</evidence>
<feature type="transmembrane region" description="Helical" evidence="6">
    <location>
        <begin position="490"/>
        <end position="511"/>
    </location>
</feature>
<sequence length="850" mass="93832">MTTQFRDTAFGQAVRLLSNKRLFPYPDEVDRSLWERSLRKEGTSRNRIGCSSGNSDSSPAARESQGKKAPNSTSAYRDGAAQVNGTNPTQAFERQQDIHLIEWYGPDDPENPQNWSETWKFIITSQVCILNFVVYIASSLYVPGEESLMKEFGVSEIAATLGLSLFSVGYGFGPMLWSPMSEIPKLGRSPIYVWTLFAFILLQLPTGFAANITMFLIFRTLTGFIGSPTLATGGATITDVYGPARAAFGICIWSSFGVCGPVFGPLIGGFVAPVYGWRWTIWAFTWMCAFCWIFLFFFLPETNEANILYRRAKRMRLASGDDRFRSQSEIDMANHTMRDHLAVLARAFKLTFTEPIVFVVDLYTALLYGVLFVWFESFPLVFGGIYGFSTQSQGLVYLGIFVGSAITVPCYLIWVKRVLVPSVARPSFRPEHVLPPTWFGAISLPVCLFWYGWTARDSIHWIVPVIGTSFFAVALVTFFNGVLNYLGMSYPAYAASVFAGNGLFRASFGAVFPLFARSMFSKLGVGPGNSLLGAIAALFVPINFIMYLYGGRLRLMIAPAVSDRNMRFNNLIRALLLEVFVQDVLAAGIRSIFLFKDVMVSNTTSIKTSGFNSLIMFGVGILDNGDIMYYSNTAGSSDVLVASNGTYVGGSALSDKVQSFKTGTTSVDRVEICMNSAHVAELVASPGTGPETRLYQNFAALKTAWNLDAVNNDDESIYDVTSTVKFAQMLGNIGYKYAITPYTSISFWTSLKQQLSDLLDRTYLQCYDGGAGNDPGIWQTLLGMKVVPIVWVVNDSKPSYGTTPAQAMTKFSTWNQDSAVAGGGYWNDYDIEKMDSSYTDYGSALTSVFP</sequence>
<feature type="transmembrane region" description="Helical" evidence="6">
    <location>
        <begin position="279"/>
        <end position="299"/>
    </location>
</feature>
<evidence type="ECO:0000256" key="2">
    <source>
        <dbReference type="ARBA" id="ARBA00022692"/>
    </source>
</evidence>
<evidence type="ECO:0000256" key="6">
    <source>
        <dbReference type="SAM" id="Phobius"/>
    </source>
</evidence>
<feature type="transmembrane region" description="Helical" evidence="6">
    <location>
        <begin position="395"/>
        <end position="415"/>
    </location>
</feature>
<feature type="domain" description="Major facilitator superfamily (MFS) profile" evidence="7">
    <location>
        <begin position="123"/>
        <end position="554"/>
    </location>
</feature>
<accession>A0ABR2XCC6</accession>
<dbReference type="InterPro" id="IPR036259">
    <property type="entry name" value="MFS_trans_sf"/>
</dbReference>
<evidence type="ECO:0000313" key="8">
    <source>
        <dbReference type="EMBL" id="KAK9771443.1"/>
    </source>
</evidence>
<evidence type="ECO:0000256" key="1">
    <source>
        <dbReference type="ARBA" id="ARBA00004141"/>
    </source>
</evidence>